<evidence type="ECO:0000313" key="1">
    <source>
        <dbReference type="EMBL" id="TLU61191.1"/>
    </source>
</evidence>
<dbReference type="EMBL" id="VCBC01000018">
    <property type="protein sequence ID" value="TLU61191.1"/>
    <property type="molecule type" value="Genomic_DNA"/>
</dbReference>
<reference evidence="1 2" key="1">
    <citation type="submission" date="2019-05" db="EMBL/GenBank/DDBJ databases">
        <title>Genome sequences of Thalassotalea litorea 1K03283.</title>
        <authorList>
            <person name="Zhang D."/>
        </authorList>
    </citation>
    <scope>NUCLEOTIDE SEQUENCE [LARGE SCALE GENOMIC DNA]</scope>
    <source>
        <strain evidence="1 2">MCCC 1K03283</strain>
    </source>
</reference>
<dbReference type="AlphaFoldDB" id="A0A5R9IC60"/>
<protein>
    <submittedName>
        <fullName evidence="1">Uncharacterized protein</fullName>
    </submittedName>
</protein>
<proteinExistence type="predicted"/>
<dbReference type="Proteomes" id="UP000307790">
    <property type="component" value="Unassembled WGS sequence"/>
</dbReference>
<name>A0A5R9IC60_9GAMM</name>
<dbReference type="OrthoDB" id="6227696at2"/>
<comment type="caution">
    <text evidence="1">The sequence shown here is derived from an EMBL/GenBank/DDBJ whole genome shotgun (WGS) entry which is preliminary data.</text>
</comment>
<organism evidence="1 2">
    <name type="scientific">Thalassotalea litorea</name>
    <dbReference type="NCBI Taxonomy" id="2020715"/>
    <lineage>
        <taxon>Bacteria</taxon>
        <taxon>Pseudomonadati</taxon>
        <taxon>Pseudomonadota</taxon>
        <taxon>Gammaproteobacteria</taxon>
        <taxon>Alteromonadales</taxon>
        <taxon>Colwelliaceae</taxon>
        <taxon>Thalassotalea</taxon>
    </lineage>
</organism>
<keyword evidence="2" id="KW-1185">Reference proteome</keyword>
<dbReference type="RefSeq" id="WP_138321241.1">
    <property type="nucleotide sequence ID" value="NZ_VCBC01000018.1"/>
</dbReference>
<gene>
    <name evidence="1" type="ORF">FE810_15290</name>
</gene>
<accession>A0A5R9IC60</accession>
<sequence>MELNLYLNRNKRIPPLLLFLTILSLGGCAYKEVSLSHQKTQRQVSCVGFYLDWHVSDQTVDYINMHCAKDLIEQGYQLHDVTLLSVDFTVPEPPKGKQWNQALAANQYQAGLINERQYGNILGALEVAYYNSLEQAKALKKRGEISQSRYEQLLSQAELELTGSG</sequence>
<evidence type="ECO:0000313" key="2">
    <source>
        <dbReference type="Proteomes" id="UP000307790"/>
    </source>
</evidence>